<name>A0ABU8WJB6_9BURK</name>
<dbReference type="EMBL" id="JBBKZT010000004">
    <property type="protein sequence ID" value="MEJ8847039.1"/>
    <property type="molecule type" value="Genomic_DNA"/>
</dbReference>
<evidence type="ECO:0000313" key="4">
    <source>
        <dbReference type="Proteomes" id="UP001385892"/>
    </source>
</evidence>
<protein>
    <submittedName>
        <fullName evidence="3">PHB depolymerase family esterase</fullName>
    </submittedName>
</protein>
<keyword evidence="4" id="KW-1185">Reference proteome</keyword>
<evidence type="ECO:0000256" key="1">
    <source>
        <dbReference type="ARBA" id="ARBA00022729"/>
    </source>
</evidence>
<dbReference type="PANTHER" id="PTHR43037:SF1">
    <property type="entry name" value="BLL1128 PROTEIN"/>
    <property type="match status" value="1"/>
</dbReference>
<dbReference type="InterPro" id="IPR029058">
    <property type="entry name" value="AB_hydrolase_fold"/>
</dbReference>
<keyword evidence="1" id="KW-0732">Signal</keyword>
<dbReference type="Gene3D" id="3.40.50.1820">
    <property type="entry name" value="alpha/beta hydrolase"/>
    <property type="match status" value="1"/>
</dbReference>
<dbReference type="PANTHER" id="PTHR43037">
    <property type="entry name" value="UNNAMED PRODUCT-RELATED"/>
    <property type="match status" value="1"/>
</dbReference>
<dbReference type="InterPro" id="IPR050955">
    <property type="entry name" value="Plant_Biomass_Hydrol_Est"/>
</dbReference>
<dbReference type="RefSeq" id="WP_340342187.1">
    <property type="nucleotide sequence ID" value="NZ_JBBKZT010000004.1"/>
</dbReference>
<dbReference type="SUPFAM" id="SSF53474">
    <property type="entry name" value="alpha/beta-Hydrolases"/>
    <property type="match status" value="1"/>
</dbReference>
<dbReference type="NCBIfam" id="TIGR01840">
    <property type="entry name" value="esterase_phb"/>
    <property type="match status" value="1"/>
</dbReference>
<organism evidence="3 4">
    <name type="scientific">Variovorax rhizosphaerae</name>
    <dbReference type="NCBI Taxonomy" id="1836200"/>
    <lineage>
        <taxon>Bacteria</taxon>
        <taxon>Pseudomonadati</taxon>
        <taxon>Pseudomonadota</taxon>
        <taxon>Betaproteobacteria</taxon>
        <taxon>Burkholderiales</taxon>
        <taxon>Comamonadaceae</taxon>
        <taxon>Variovorax</taxon>
    </lineage>
</organism>
<keyword evidence="2" id="KW-0378">Hydrolase</keyword>
<dbReference type="Proteomes" id="UP001385892">
    <property type="component" value="Unassembled WGS sequence"/>
</dbReference>
<comment type="caution">
    <text evidence="3">The sequence shown here is derived from an EMBL/GenBank/DDBJ whole genome shotgun (WGS) entry which is preliminary data.</text>
</comment>
<proteinExistence type="predicted"/>
<gene>
    <name evidence="3" type="ORF">WKW82_10285</name>
</gene>
<evidence type="ECO:0000313" key="3">
    <source>
        <dbReference type="EMBL" id="MEJ8847039.1"/>
    </source>
</evidence>
<reference evidence="3 4" key="1">
    <citation type="submission" date="2024-03" db="EMBL/GenBank/DDBJ databases">
        <title>Novel species of the genus Variovorax.</title>
        <authorList>
            <person name="Liu Q."/>
            <person name="Xin Y.-H."/>
        </authorList>
    </citation>
    <scope>NUCLEOTIDE SEQUENCE [LARGE SCALE GENOMIC DNA]</scope>
    <source>
        <strain evidence="3 4">KACC 18900</strain>
    </source>
</reference>
<sequence length="393" mass="41220">MNPVLQRLMNEATRLTRSGNLQAATAAIQRALHIGKARPANGEAPPRPPAPAADGDVIEVEVRVIVDPHPPAAFARAQPAEVVEAVEIVEPAGIVEPVETDEPVIVHDVPEPEQWTDGRFAHGGRTLAYKLYLPPRTAAAAARPMPLVLMLHGCTQNPADFAAGTRMNDLARAQGFAVIYPAQTQRENAQGCWNWFKTQHQQRGRGEPALLAALVQTVMADHAIDPARVYVAGLSAGGAMADILGRAYPDIFAAVGVHSGLPMGAASDLMTALAAMGGRAATASPHDGKALPVIVFHGDADSTVHASNGAAIVAAARGARNGTSAAPQVTQGQSAGNQRFTRTTYPTAAVEHWQLHGAGHAWAGGSRSGSFTDPNGVDASAEMLRFFLAHPRR</sequence>
<dbReference type="Pfam" id="PF10503">
    <property type="entry name" value="Esterase_PHB"/>
    <property type="match status" value="1"/>
</dbReference>
<dbReference type="InterPro" id="IPR010126">
    <property type="entry name" value="Esterase_phb"/>
</dbReference>
<evidence type="ECO:0000256" key="2">
    <source>
        <dbReference type="ARBA" id="ARBA00022801"/>
    </source>
</evidence>
<accession>A0ABU8WJB6</accession>